<dbReference type="SUPFAM" id="SSF58014">
    <property type="entry name" value="Coiled-coil domain of nucleotide exchange factor GrpE"/>
    <property type="match status" value="1"/>
</dbReference>
<proteinExistence type="inferred from homology"/>
<feature type="region of interest" description="Disordered" evidence="5">
    <location>
        <begin position="160"/>
        <end position="214"/>
    </location>
</feature>
<keyword evidence="2 3" id="KW-0143">Chaperone</keyword>
<protein>
    <recommendedName>
        <fullName evidence="3">Protein GrpE</fullName>
    </recommendedName>
    <alternativeName>
        <fullName evidence="3">HSP-70 cofactor</fullName>
    </alternativeName>
</protein>
<dbReference type="InterPro" id="IPR009012">
    <property type="entry name" value="GrpE_head"/>
</dbReference>
<dbReference type="GO" id="GO:0051082">
    <property type="term" value="F:unfolded protein binding"/>
    <property type="evidence" value="ECO:0007669"/>
    <property type="project" value="TreeGrafter"/>
</dbReference>
<evidence type="ECO:0000313" key="7">
    <source>
        <dbReference type="Proteomes" id="UP000199013"/>
    </source>
</evidence>
<keyword evidence="7" id="KW-1185">Reference proteome</keyword>
<comment type="subunit">
    <text evidence="3">Homodimer.</text>
</comment>
<organism evidence="6 7">
    <name type="scientific">Candidatus Protofrankia californiensis</name>
    <dbReference type="NCBI Taxonomy" id="1839754"/>
    <lineage>
        <taxon>Bacteria</taxon>
        <taxon>Bacillati</taxon>
        <taxon>Actinomycetota</taxon>
        <taxon>Actinomycetes</taxon>
        <taxon>Frankiales</taxon>
        <taxon>Frankiaceae</taxon>
        <taxon>Protofrankia</taxon>
    </lineage>
</organism>
<dbReference type="Gene3D" id="3.90.20.20">
    <property type="match status" value="1"/>
</dbReference>
<gene>
    <name evidence="3" type="primary">grpE</name>
    <name evidence="6" type="ORF">FDG2_0554</name>
</gene>
<dbReference type="Proteomes" id="UP000199013">
    <property type="component" value="Unassembled WGS sequence"/>
</dbReference>
<evidence type="ECO:0000256" key="4">
    <source>
        <dbReference type="RuleBase" id="RU004478"/>
    </source>
</evidence>
<sequence length="214" mass="22969">MMSTDQDQGPQDAFAGTKARAAGTPGGDAAHDEDSASAGRIDEWEDRWRRTAADLENLRKRFARDLERDREAERDRTAGAWLPVLDHLELALAHADADPRSIVAGVRAVRDQAVDVLDRLGYPRHDEVGVPFDPARHDVLSVVEEPGMPPGTVVAVVRPGYGDSGRQLRPVGVAVSRPPADDADDGRQGSPGTRGSAREREPGRGGRDASGSVE</sequence>
<evidence type="ECO:0000256" key="5">
    <source>
        <dbReference type="SAM" id="MobiDB-lite"/>
    </source>
</evidence>
<dbReference type="PANTHER" id="PTHR21237:SF23">
    <property type="entry name" value="GRPE PROTEIN HOMOLOG, MITOCHONDRIAL"/>
    <property type="match status" value="1"/>
</dbReference>
<dbReference type="InterPro" id="IPR000740">
    <property type="entry name" value="GrpE"/>
</dbReference>
<keyword evidence="3" id="KW-0963">Cytoplasm</keyword>
<feature type="region of interest" description="Disordered" evidence="5">
    <location>
        <begin position="1"/>
        <end position="43"/>
    </location>
</feature>
<comment type="similarity">
    <text evidence="1 3 4">Belongs to the GrpE family.</text>
</comment>
<feature type="compositionally biased region" description="Basic and acidic residues" evidence="5">
    <location>
        <begin position="196"/>
        <end position="207"/>
    </location>
</feature>
<dbReference type="GO" id="GO:0000774">
    <property type="term" value="F:adenyl-nucleotide exchange factor activity"/>
    <property type="evidence" value="ECO:0007669"/>
    <property type="project" value="InterPro"/>
</dbReference>
<dbReference type="Pfam" id="PF01025">
    <property type="entry name" value="GrpE"/>
    <property type="match status" value="1"/>
</dbReference>
<dbReference type="AlphaFoldDB" id="A0A1C3NTT0"/>
<dbReference type="Gene3D" id="2.30.22.10">
    <property type="entry name" value="Head domain of nucleotide exchange factor GrpE"/>
    <property type="match status" value="1"/>
</dbReference>
<dbReference type="InterPro" id="IPR013805">
    <property type="entry name" value="GrpE_CC"/>
</dbReference>
<dbReference type="HAMAP" id="MF_01151">
    <property type="entry name" value="GrpE"/>
    <property type="match status" value="1"/>
</dbReference>
<accession>A0A1C3NTT0</accession>
<comment type="function">
    <text evidence="3">Participates actively in the response to hyperosmotic and heat shock by preventing the aggregation of stress-denatured proteins, in association with DnaK and GrpE. It is the nucleotide exchange factor for DnaK and may function as a thermosensor. Unfolded proteins bind initially to DnaJ; upon interaction with the DnaJ-bound protein, DnaK hydrolyzes its bound ATP, resulting in the formation of a stable complex. GrpE releases ADP from DnaK; ATP binding to DnaK triggers the release of the substrate protein, thus completing the reaction cycle. Several rounds of ATP-dependent interactions between DnaJ, DnaK and GrpE are required for fully efficient folding.</text>
</comment>
<keyword evidence="3" id="KW-0346">Stress response</keyword>
<dbReference type="PANTHER" id="PTHR21237">
    <property type="entry name" value="GRPE PROTEIN"/>
    <property type="match status" value="1"/>
</dbReference>
<dbReference type="GO" id="GO:0006457">
    <property type="term" value="P:protein folding"/>
    <property type="evidence" value="ECO:0007669"/>
    <property type="project" value="InterPro"/>
</dbReference>
<feature type="compositionally biased region" description="Basic and acidic residues" evidence="5">
    <location>
        <begin position="29"/>
        <end position="43"/>
    </location>
</feature>
<name>A0A1C3NTT0_9ACTN</name>
<dbReference type="GO" id="GO:0051087">
    <property type="term" value="F:protein-folding chaperone binding"/>
    <property type="evidence" value="ECO:0007669"/>
    <property type="project" value="InterPro"/>
</dbReference>
<evidence type="ECO:0000313" key="6">
    <source>
        <dbReference type="EMBL" id="SBW18169.1"/>
    </source>
</evidence>
<evidence type="ECO:0000256" key="2">
    <source>
        <dbReference type="ARBA" id="ARBA00023186"/>
    </source>
</evidence>
<dbReference type="GO" id="GO:0042803">
    <property type="term" value="F:protein homodimerization activity"/>
    <property type="evidence" value="ECO:0007669"/>
    <property type="project" value="InterPro"/>
</dbReference>
<dbReference type="EMBL" id="FLUV01000215">
    <property type="protein sequence ID" value="SBW18169.1"/>
    <property type="molecule type" value="Genomic_DNA"/>
</dbReference>
<reference evidence="7" key="1">
    <citation type="submission" date="2016-02" db="EMBL/GenBank/DDBJ databases">
        <authorList>
            <person name="Wibberg D."/>
        </authorList>
    </citation>
    <scope>NUCLEOTIDE SEQUENCE [LARGE SCALE GENOMIC DNA]</scope>
</reference>
<evidence type="ECO:0000256" key="1">
    <source>
        <dbReference type="ARBA" id="ARBA00009054"/>
    </source>
</evidence>
<comment type="subcellular location">
    <subcellularLocation>
        <location evidence="3">Cytoplasm</location>
    </subcellularLocation>
</comment>
<dbReference type="GO" id="GO:0005737">
    <property type="term" value="C:cytoplasm"/>
    <property type="evidence" value="ECO:0007669"/>
    <property type="project" value="UniProtKB-SubCell"/>
</dbReference>
<dbReference type="CDD" id="cd00446">
    <property type="entry name" value="GrpE"/>
    <property type="match status" value="1"/>
</dbReference>
<evidence type="ECO:0000256" key="3">
    <source>
        <dbReference type="HAMAP-Rule" id="MF_01151"/>
    </source>
</evidence>
<dbReference type="SUPFAM" id="SSF51064">
    <property type="entry name" value="Head domain of nucleotide exchange factor GrpE"/>
    <property type="match status" value="1"/>
</dbReference>
<dbReference type="PRINTS" id="PR00773">
    <property type="entry name" value="GRPEPROTEIN"/>
</dbReference>